<dbReference type="EMBL" id="BKCJ010387907">
    <property type="protein sequence ID" value="GFA22142.1"/>
    <property type="molecule type" value="Genomic_DNA"/>
</dbReference>
<accession>A0A699JB37</accession>
<gene>
    <name evidence="1" type="ORF">Tci_594114</name>
</gene>
<dbReference type="AlphaFoldDB" id="A0A699JB37"/>
<protein>
    <submittedName>
        <fullName evidence="1">Uncharacterized protein</fullName>
    </submittedName>
</protein>
<evidence type="ECO:0000313" key="1">
    <source>
        <dbReference type="EMBL" id="GFA22142.1"/>
    </source>
</evidence>
<sequence>ILLAESQRNITDLLVVVTNSLAIDNDSADESLVCSTPLPLLKKLDGAEPISGQKTIKSILSSSASKVHSAPAGKLKSVKTKDDPPLAFVMKELNSLKLYVSKN</sequence>
<comment type="caution">
    <text evidence="1">The sequence shown here is derived from an EMBL/GenBank/DDBJ whole genome shotgun (WGS) entry which is preliminary data.</text>
</comment>
<feature type="non-terminal residue" evidence="1">
    <location>
        <position position="1"/>
    </location>
</feature>
<name>A0A699JB37_TANCI</name>
<reference evidence="1" key="1">
    <citation type="journal article" date="2019" name="Sci. Rep.">
        <title>Draft genome of Tanacetum cinerariifolium, the natural source of mosquito coil.</title>
        <authorList>
            <person name="Yamashiro T."/>
            <person name="Shiraishi A."/>
            <person name="Satake H."/>
            <person name="Nakayama K."/>
        </authorList>
    </citation>
    <scope>NUCLEOTIDE SEQUENCE</scope>
</reference>
<organism evidence="1">
    <name type="scientific">Tanacetum cinerariifolium</name>
    <name type="common">Dalmatian daisy</name>
    <name type="synonym">Chrysanthemum cinerariifolium</name>
    <dbReference type="NCBI Taxonomy" id="118510"/>
    <lineage>
        <taxon>Eukaryota</taxon>
        <taxon>Viridiplantae</taxon>
        <taxon>Streptophyta</taxon>
        <taxon>Embryophyta</taxon>
        <taxon>Tracheophyta</taxon>
        <taxon>Spermatophyta</taxon>
        <taxon>Magnoliopsida</taxon>
        <taxon>eudicotyledons</taxon>
        <taxon>Gunneridae</taxon>
        <taxon>Pentapetalae</taxon>
        <taxon>asterids</taxon>
        <taxon>campanulids</taxon>
        <taxon>Asterales</taxon>
        <taxon>Asteraceae</taxon>
        <taxon>Asteroideae</taxon>
        <taxon>Anthemideae</taxon>
        <taxon>Anthemidinae</taxon>
        <taxon>Tanacetum</taxon>
    </lineage>
</organism>
<proteinExistence type="predicted"/>